<dbReference type="SUPFAM" id="SSF55729">
    <property type="entry name" value="Acyl-CoA N-acyltransferases (Nat)"/>
    <property type="match status" value="1"/>
</dbReference>
<feature type="domain" description="N-acetyltransferase" evidence="1">
    <location>
        <begin position="20"/>
        <end position="168"/>
    </location>
</feature>
<dbReference type="InterPro" id="IPR016181">
    <property type="entry name" value="Acyl_CoA_acyltransferase"/>
</dbReference>
<dbReference type="EMBL" id="VSSQ01041162">
    <property type="protein sequence ID" value="MPM94547.1"/>
    <property type="molecule type" value="Genomic_DNA"/>
</dbReference>
<dbReference type="PANTHER" id="PTHR43415">
    <property type="entry name" value="SPERMIDINE N(1)-ACETYLTRANSFERASE"/>
    <property type="match status" value="1"/>
</dbReference>
<organism evidence="2">
    <name type="scientific">bioreactor metagenome</name>
    <dbReference type="NCBI Taxonomy" id="1076179"/>
    <lineage>
        <taxon>unclassified sequences</taxon>
        <taxon>metagenomes</taxon>
        <taxon>ecological metagenomes</taxon>
    </lineage>
</organism>
<accession>A0A645DYT9</accession>
<dbReference type="AlphaFoldDB" id="A0A645DYT9"/>
<dbReference type="CDD" id="cd04301">
    <property type="entry name" value="NAT_SF"/>
    <property type="match status" value="1"/>
</dbReference>
<dbReference type="GO" id="GO:0016747">
    <property type="term" value="F:acyltransferase activity, transferring groups other than amino-acyl groups"/>
    <property type="evidence" value="ECO:0007669"/>
    <property type="project" value="InterPro"/>
</dbReference>
<protein>
    <recommendedName>
        <fullName evidence="1">N-acetyltransferase domain-containing protein</fullName>
    </recommendedName>
</protein>
<dbReference type="PROSITE" id="PS51186">
    <property type="entry name" value="GNAT"/>
    <property type="match status" value="1"/>
</dbReference>
<evidence type="ECO:0000259" key="1">
    <source>
        <dbReference type="PROSITE" id="PS51186"/>
    </source>
</evidence>
<dbReference type="InterPro" id="IPR000182">
    <property type="entry name" value="GNAT_dom"/>
</dbReference>
<comment type="caution">
    <text evidence="2">The sequence shown here is derived from an EMBL/GenBank/DDBJ whole genome shotgun (WGS) entry which is preliminary data.</text>
</comment>
<gene>
    <name evidence="2" type="ORF">SDC9_141693</name>
</gene>
<reference evidence="2" key="1">
    <citation type="submission" date="2019-08" db="EMBL/GenBank/DDBJ databases">
        <authorList>
            <person name="Kucharzyk K."/>
            <person name="Murdoch R.W."/>
            <person name="Higgins S."/>
            <person name="Loffler F."/>
        </authorList>
    </citation>
    <scope>NUCLEOTIDE SEQUENCE</scope>
</reference>
<sequence length="184" mass="21238">MSIMQLLKGKNVKLTAVREVDIPVIESWYNDMKFLRHFDKLIAIPRETSYISNFIQGMQQANNELVFAIRDLEKDTLIGVTGFENIQWNNMVATIFIGIGDESYRGKGIGKEAMSLTIDYGFNELNLHKLQLTVLGYNSAAIGLYESLGFVKEGVFREFILRDKQRYDLINYGIIHYEWVNKIL</sequence>
<dbReference type="Gene3D" id="3.40.630.30">
    <property type="match status" value="1"/>
</dbReference>
<name>A0A645DYT9_9ZZZZ</name>
<evidence type="ECO:0000313" key="2">
    <source>
        <dbReference type="EMBL" id="MPM94547.1"/>
    </source>
</evidence>
<proteinExistence type="predicted"/>
<dbReference type="Pfam" id="PF13302">
    <property type="entry name" value="Acetyltransf_3"/>
    <property type="match status" value="1"/>
</dbReference>
<dbReference type="PANTHER" id="PTHR43415:SF5">
    <property type="entry name" value="ACETYLTRANSFERASE"/>
    <property type="match status" value="1"/>
</dbReference>